<keyword evidence="2" id="KW-0732">Signal</keyword>
<keyword evidence="4" id="KW-1185">Reference proteome</keyword>
<reference evidence="3" key="2">
    <citation type="submission" date="2020-09" db="EMBL/GenBank/DDBJ databases">
        <authorList>
            <person name="Sun Q."/>
            <person name="Zhou Y."/>
        </authorList>
    </citation>
    <scope>NUCLEOTIDE SEQUENCE</scope>
    <source>
        <strain evidence="3">CGMCC 4.7110</strain>
    </source>
</reference>
<feature type="compositionally biased region" description="Polar residues" evidence="1">
    <location>
        <begin position="204"/>
        <end position="219"/>
    </location>
</feature>
<comment type="caution">
    <text evidence="3">The sequence shown here is derived from an EMBL/GenBank/DDBJ whole genome shotgun (WGS) entry which is preliminary data.</text>
</comment>
<organism evidence="3 4">
    <name type="scientific">Streptomyces fuscichromogenes</name>
    <dbReference type="NCBI Taxonomy" id="1324013"/>
    <lineage>
        <taxon>Bacteria</taxon>
        <taxon>Bacillati</taxon>
        <taxon>Actinomycetota</taxon>
        <taxon>Actinomycetes</taxon>
        <taxon>Kitasatosporales</taxon>
        <taxon>Streptomycetaceae</taxon>
        <taxon>Streptomyces</taxon>
    </lineage>
</organism>
<feature type="compositionally biased region" description="Low complexity" evidence="1">
    <location>
        <begin position="220"/>
        <end position="232"/>
    </location>
</feature>
<dbReference type="AlphaFoldDB" id="A0A918CUJ7"/>
<dbReference type="EMBL" id="BMML01000018">
    <property type="protein sequence ID" value="GGN29959.1"/>
    <property type="molecule type" value="Genomic_DNA"/>
</dbReference>
<proteinExistence type="predicted"/>
<protein>
    <submittedName>
        <fullName evidence="3">Uncharacterized protein</fullName>
    </submittedName>
</protein>
<evidence type="ECO:0000313" key="3">
    <source>
        <dbReference type="EMBL" id="GGN29959.1"/>
    </source>
</evidence>
<feature type="chain" id="PRO_5037665939" evidence="2">
    <location>
        <begin position="38"/>
        <end position="347"/>
    </location>
</feature>
<accession>A0A918CUJ7</accession>
<evidence type="ECO:0000256" key="1">
    <source>
        <dbReference type="SAM" id="MobiDB-lite"/>
    </source>
</evidence>
<dbReference type="Proteomes" id="UP000653411">
    <property type="component" value="Unassembled WGS sequence"/>
</dbReference>
<reference evidence="3" key="1">
    <citation type="journal article" date="2014" name="Int. J. Syst. Evol. Microbiol.">
        <title>Complete genome sequence of Corynebacterium casei LMG S-19264T (=DSM 44701T), isolated from a smear-ripened cheese.</title>
        <authorList>
            <consortium name="US DOE Joint Genome Institute (JGI-PGF)"/>
            <person name="Walter F."/>
            <person name="Albersmeier A."/>
            <person name="Kalinowski J."/>
            <person name="Ruckert C."/>
        </authorList>
    </citation>
    <scope>NUCLEOTIDE SEQUENCE</scope>
    <source>
        <strain evidence="3">CGMCC 4.7110</strain>
    </source>
</reference>
<evidence type="ECO:0000256" key="2">
    <source>
        <dbReference type="SAM" id="SignalP"/>
    </source>
</evidence>
<feature type="region of interest" description="Disordered" evidence="1">
    <location>
        <begin position="204"/>
        <end position="260"/>
    </location>
</feature>
<feature type="signal peptide" evidence="2">
    <location>
        <begin position="1"/>
        <end position="37"/>
    </location>
</feature>
<name>A0A918CUJ7_9ACTN</name>
<gene>
    <name evidence="3" type="ORF">GCM10011578_066720</name>
</gene>
<sequence>MKKPFFGFPACRRKWRLVAAGLATAAAVAGTATFATAELRTSPHPAHATIGLADSSVSITGQSSTDCSPVSGLPVLTAGGTVSTLPNTGDCSGTTSGGTLQGTLGQSQNCQLTEEQQQDLITRAKAQQAANDERFQSELLKNLLALAAAKSGGAAFSLHMSGYTKLSPQDVTDLIQNGTVTPADMAAAILQTLQELGEDTAGVTVSGSCTGDENQNPNYSASSSDSNSSGDSADNEGQSGQDQAAPSDLGSDWVPQDPKNICESTGCEDVAVEIQQKIGGTRYRIEDSMGAPTLGKYRGEDTYWNYHEVVIKDGRVYDAWTGRTGELLDTYRGNWQYGQWLKFTPIG</sequence>
<evidence type="ECO:0000313" key="4">
    <source>
        <dbReference type="Proteomes" id="UP000653411"/>
    </source>
</evidence>